<evidence type="ECO:0000256" key="13">
    <source>
        <dbReference type="ARBA" id="ARBA00049886"/>
    </source>
</evidence>
<dbReference type="EMBL" id="BAAAJX010000017">
    <property type="protein sequence ID" value="GAA1494757.1"/>
    <property type="molecule type" value="Genomic_DNA"/>
</dbReference>
<evidence type="ECO:0000256" key="9">
    <source>
        <dbReference type="ARBA" id="ARBA00022857"/>
    </source>
</evidence>
<evidence type="ECO:0000256" key="4">
    <source>
        <dbReference type="ARBA" id="ARBA00005259"/>
    </source>
</evidence>
<dbReference type="InterPro" id="IPR016193">
    <property type="entry name" value="Cytidine_deaminase-like"/>
</dbReference>
<feature type="domain" description="CMP/dCMP-type deaminase" evidence="15">
    <location>
        <begin position="19"/>
        <end position="141"/>
    </location>
</feature>
<protein>
    <recommendedName>
        <fullName evidence="14">Riboflavin biosynthesis protein RibD</fullName>
    </recommendedName>
    <domain>
        <recommendedName>
            <fullName evidence="14">Diaminohydroxyphosphoribosylaminopyrimidine deaminase</fullName>
            <shortName evidence="14">DRAP deaminase</shortName>
            <ecNumber evidence="14">3.5.4.26</ecNumber>
        </recommendedName>
        <alternativeName>
            <fullName evidence="14">Riboflavin-specific deaminase</fullName>
        </alternativeName>
    </domain>
    <domain>
        <recommendedName>
            <fullName evidence="14">5-amino-6-(5-phosphoribosylamino)uracil reductase</fullName>
            <ecNumber evidence="14">1.1.1.193</ecNumber>
        </recommendedName>
        <alternativeName>
            <fullName evidence="14">HTP reductase</fullName>
        </alternativeName>
    </domain>
</protein>
<dbReference type="Pfam" id="PF00383">
    <property type="entry name" value="dCMP_cyt_deam_1"/>
    <property type="match status" value="1"/>
</dbReference>
<evidence type="ECO:0000256" key="2">
    <source>
        <dbReference type="ARBA" id="ARBA00004882"/>
    </source>
</evidence>
<dbReference type="InterPro" id="IPR050765">
    <property type="entry name" value="Riboflavin_Biosynth_HTPR"/>
</dbReference>
<dbReference type="CDD" id="cd01284">
    <property type="entry name" value="Riboflavin_deaminase-reductase"/>
    <property type="match status" value="1"/>
</dbReference>
<dbReference type="Gene3D" id="3.40.140.10">
    <property type="entry name" value="Cytidine Deaminase, domain 2"/>
    <property type="match status" value="1"/>
</dbReference>
<dbReference type="SUPFAM" id="SSF53927">
    <property type="entry name" value="Cytidine deaminase-like"/>
    <property type="match status" value="1"/>
</dbReference>
<keyword evidence="7 14" id="KW-0479">Metal-binding</keyword>
<dbReference type="InterPro" id="IPR002125">
    <property type="entry name" value="CMP_dCMP_dom"/>
</dbReference>
<keyword evidence="17" id="KW-1185">Reference proteome</keyword>
<comment type="caution">
    <text evidence="16">The sequence shown here is derived from an EMBL/GenBank/DDBJ whole genome shotgun (WGS) entry which is preliminary data.</text>
</comment>
<evidence type="ECO:0000259" key="15">
    <source>
        <dbReference type="PROSITE" id="PS51747"/>
    </source>
</evidence>
<comment type="function">
    <text evidence="1 14">Converts 2,5-diamino-6-(ribosylamino)-4(3h)-pyrimidinone 5'-phosphate into 5-amino-6-(ribosylamino)-2,4(1h,3h)-pyrimidinedione 5'-phosphate.</text>
</comment>
<keyword evidence="11" id="KW-0511">Multifunctional enzyme</keyword>
<keyword evidence="6 14" id="KW-0686">Riboflavin biosynthesis</keyword>
<evidence type="ECO:0000256" key="10">
    <source>
        <dbReference type="ARBA" id="ARBA00023002"/>
    </source>
</evidence>
<keyword evidence="10 14" id="KW-0560">Oxidoreductase</keyword>
<evidence type="ECO:0000256" key="8">
    <source>
        <dbReference type="ARBA" id="ARBA00022833"/>
    </source>
</evidence>
<sequence length="370" mass="38107">MSHTAPDTTPEPRGVPASDAEVRAMHRALELAARGPVVGDHARVGAVLLAPDGRVLGEGWHRGAGTPHAEVDAMGKVDPAHLRGATAVVTLEPCDHVGRTGPCSVALIEAGVARVVYAVDDPGPAAHGGADRLRAAGVDVVPDVLADQAEAFLERWLLSVRLGRPWVTVKWAASLDGRAAAADGTSQWITGAAARQHVHEQRAAHDAVLVGTGTALTDDPSLTARGDAGEFLADQPLPVVLGDRPLPADAALHRHPRGVLTIPGHDLDAALHTLRDRGVHSVLVEGGPTVASAFIAAGLADELLVYLAPVLLGGPRVALGDIGVGSIHAARMLRVMSTSSLGPDLLVRARTVPQRSDGAVDGAPTDRSTT</sequence>
<dbReference type="EC" id="3.5.4.26" evidence="14"/>
<dbReference type="PROSITE" id="PS51747">
    <property type="entry name" value="CYT_DCMP_DEAMINASES_2"/>
    <property type="match status" value="1"/>
</dbReference>
<keyword evidence="9 14" id="KW-0521">NADP</keyword>
<dbReference type="Gene3D" id="3.40.430.10">
    <property type="entry name" value="Dihydrofolate Reductase, subunit A"/>
    <property type="match status" value="1"/>
</dbReference>
<dbReference type="SUPFAM" id="SSF53597">
    <property type="entry name" value="Dihydrofolate reductase-like"/>
    <property type="match status" value="1"/>
</dbReference>
<dbReference type="InterPro" id="IPR024072">
    <property type="entry name" value="DHFR-like_dom_sf"/>
</dbReference>
<dbReference type="InterPro" id="IPR004794">
    <property type="entry name" value="Eubact_RibD"/>
</dbReference>
<evidence type="ECO:0000256" key="7">
    <source>
        <dbReference type="ARBA" id="ARBA00022723"/>
    </source>
</evidence>
<organism evidence="16 17">
    <name type="scientific">Curtobacterium herbarum</name>
    <dbReference type="NCBI Taxonomy" id="150122"/>
    <lineage>
        <taxon>Bacteria</taxon>
        <taxon>Bacillati</taxon>
        <taxon>Actinomycetota</taxon>
        <taxon>Actinomycetes</taxon>
        <taxon>Micrococcales</taxon>
        <taxon>Microbacteriaceae</taxon>
        <taxon>Curtobacterium</taxon>
    </lineage>
</organism>
<comment type="pathway">
    <text evidence="3 14">Cofactor biosynthesis; riboflavin biosynthesis; 5-amino-6-(D-ribitylamino)uracil from GTP: step 3/4.</text>
</comment>
<dbReference type="InterPro" id="IPR002734">
    <property type="entry name" value="RibDG_C"/>
</dbReference>
<evidence type="ECO:0000313" key="16">
    <source>
        <dbReference type="EMBL" id="GAA1494757.1"/>
    </source>
</evidence>
<comment type="similarity">
    <text evidence="4 14">In the N-terminal section; belongs to the cytidine and deoxycytidylate deaminase family.</text>
</comment>
<comment type="catalytic activity">
    <reaction evidence="12 14">
        <text>5-amino-6-(5-phospho-D-ribitylamino)uracil + NADP(+) = 5-amino-6-(5-phospho-D-ribosylamino)uracil + NADPH + H(+)</text>
        <dbReference type="Rhea" id="RHEA:17845"/>
        <dbReference type="ChEBI" id="CHEBI:15378"/>
        <dbReference type="ChEBI" id="CHEBI:57783"/>
        <dbReference type="ChEBI" id="CHEBI:58349"/>
        <dbReference type="ChEBI" id="CHEBI:58421"/>
        <dbReference type="ChEBI" id="CHEBI:58453"/>
        <dbReference type="EC" id="1.1.1.193"/>
    </reaction>
</comment>
<keyword evidence="14" id="KW-0378">Hydrolase</keyword>
<accession>A0ABN1ZGS7</accession>
<name>A0ABN1ZGS7_9MICO</name>
<dbReference type="NCBIfam" id="TIGR00326">
    <property type="entry name" value="eubact_ribD"/>
    <property type="match status" value="1"/>
</dbReference>
<dbReference type="Proteomes" id="UP001501742">
    <property type="component" value="Unassembled WGS sequence"/>
</dbReference>
<evidence type="ECO:0000256" key="3">
    <source>
        <dbReference type="ARBA" id="ARBA00004910"/>
    </source>
</evidence>
<dbReference type="InterPro" id="IPR016192">
    <property type="entry name" value="APOBEC/CMP_deaminase_Zn-bd"/>
</dbReference>
<evidence type="ECO:0000256" key="6">
    <source>
        <dbReference type="ARBA" id="ARBA00022619"/>
    </source>
</evidence>
<evidence type="ECO:0000256" key="12">
    <source>
        <dbReference type="ARBA" id="ARBA00049861"/>
    </source>
</evidence>
<evidence type="ECO:0000256" key="11">
    <source>
        <dbReference type="ARBA" id="ARBA00023268"/>
    </source>
</evidence>
<reference evidence="16 17" key="1">
    <citation type="journal article" date="2019" name="Int. J. Syst. Evol. Microbiol.">
        <title>The Global Catalogue of Microorganisms (GCM) 10K type strain sequencing project: providing services to taxonomists for standard genome sequencing and annotation.</title>
        <authorList>
            <consortium name="The Broad Institute Genomics Platform"/>
            <consortium name="The Broad Institute Genome Sequencing Center for Infectious Disease"/>
            <person name="Wu L."/>
            <person name="Ma J."/>
        </authorList>
    </citation>
    <scope>NUCLEOTIDE SEQUENCE [LARGE SCALE GENOMIC DNA]</scope>
    <source>
        <strain evidence="16 17">JCM 12140</strain>
    </source>
</reference>
<evidence type="ECO:0000313" key="17">
    <source>
        <dbReference type="Proteomes" id="UP001501742"/>
    </source>
</evidence>
<dbReference type="PROSITE" id="PS00903">
    <property type="entry name" value="CYT_DCMP_DEAMINASES_1"/>
    <property type="match status" value="1"/>
</dbReference>
<comment type="catalytic activity">
    <reaction evidence="13 14">
        <text>2,5-diamino-6-hydroxy-4-(5-phosphoribosylamino)-pyrimidine + H2O + H(+) = 5-amino-6-(5-phospho-D-ribosylamino)uracil + NH4(+)</text>
        <dbReference type="Rhea" id="RHEA:21868"/>
        <dbReference type="ChEBI" id="CHEBI:15377"/>
        <dbReference type="ChEBI" id="CHEBI:15378"/>
        <dbReference type="ChEBI" id="CHEBI:28938"/>
        <dbReference type="ChEBI" id="CHEBI:58453"/>
        <dbReference type="ChEBI" id="CHEBI:58614"/>
        <dbReference type="EC" id="3.5.4.26"/>
    </reaction>
</comment>
<comment type="cofactor">
    <cofactor evidence="14">
        <name>Zn(2+)</name>
        <dbReference type="ChEBI" id="CHEBI:29105"/>
    </cofactor>
    <text evidence="14">Binds 1 zinc ion.</text>
</comment>
<dbReference type="Pfam" id="PF01872">
    <property type="entry name" value="RibD_C"/>
    <property type="match status" value="1"/>
</dbReference>
<evidence type="ECO:0000256" key="1">
    <source>
        <dbReference type="ARBA" id="ARBA00002151"/>
    </source>
</evidence>
<gene>
    <name evidence="16" type="primary">ribD_2</name>
    <name evidence="16" type="ORF">GCM10009627_31030</name>
</gene>
<dbReference type="PANTHER" id="PTHR38011">
    <property type="entry name" value="DIHYDROFOLATE REDUCTASE FAMILY PROTEIN (AFU_ORTHOLOGUE AFUA_8G06820)"/>
    <property type="match status" value="1"/>
</dbReference>
<dbReference type="PIRSF" id="PIRSF006769">
    <property type="entry name" value="RibD"/>
    <property type="match status" value="1"/>
</dbReference>
<evidence type="ECO:0000256" key="14">
    <source>
        <dbReference type="PIRNR" id="PIRNR006769"/>
    </source>
</evidence>
<keyword evidence="8 14" id="KW-0862">Zinc</keyword>
<comment type="similarity">
    <text evidence="5 14">In the C-terminal section; belongs to the HTP reductase family.</text>
</comment>
<evidence type="ECO:0000256" key="5">
    <source>
        <dbReference type="ARBA" id="ARBA00007417"/>
    </source>
</evidence>
<dbReference type="EC" id="1.1.1.193" evidence="14"/>
<comment type="pathway">
    <text evidence="2 14">Cofactor biosynthesis; riboflavin biosynthesis; 5-amino-6-(D-ribitylamino)uracil from GTP: step 2/4.</text>
</comment>
<proteinExistence type="inferred from homology"/>
<dbReference type="PANTHER" id="PTHR38011:SF7">
    <property type="entry name" value="2,5-DIAMINO-6-RIBOSYLAMINO-4(3H)-PYRIMIDINONE 5'-PHOSPHATE REDUCTASE"/>
    <property type="match status" value="1"/>
</dbReference>